<dbReference type="PANTHER" id="PTHR13275">
    <property type="entry name" value="YL-1 PROTEIN TRANSCRIPTION FACTOR-LIKE 1"/>
    <property type="match status" value="1"/>
</dbReference>
<protein>
    <recommendedName>
        <fullName evidence="2">Vacuolar protein sorting-associated protein 72 homolog</fullName>
    </recommendedName>
</protein>
<dbReference type="AlphaFoldDB" id="A0A6J2T3P8"/>
<evidence type="ECO:0000256" key="3">
    <source>
        <dbReference type="SAM" id="MobiDB-lite"/>
    </source>
</evidence>
<evidence type="ECO:0000256" key="1">
    <source>
        <dbReference type="ARBA" id="ARBA00006832"/>
    </source>
</evidence>
<sequence>MAASRSRRNNAGTKIAKLLDEEEEDEFYKTSYGGFHEEEEDNEYEQKDEEEDIVDSDFSIDENDELISDQEEVSDKKRKRGGVNTKAYKETKPAAKKETKAVPALHKKRGGGGVVKRKVRPRFTVLDSGRKSIRTSTAIKTQATKIRLKELDDARRRKKKVKRVEDYIPTQEELLEEAKITEEENIKSLEKFQKMELEKKKTRPTKRSFNGPTIRYHSLTMPVMRKPTRGTTLPHDPNNPASKCERTFITIENDFNDKMFNKLFRPKQIPKSSNGICPITRLPARYFDPVTQQPYYSIQAFKILREAYYMQLEQRGNSEQPELAKWLEWRKMVKENRLKMKTAAISATNPTSASIS</sequence>
<dbReference type="Proteomes" id="UP000504634">
    <property type="component" value="Unplaced"/>
</dbReference>
<accession>A0A6J2T3P8</accession>
<dbReference type="PANTHER" id="PTHR13275:SF4">
    <property type="entry name" value="VACUOLAR PROTEIN SORTING-ASSOCIATED PROTEIN 72 HOMOLOG"/>
    <property type="match status" value="1"/>
</dbReference>
<gene>
    <name evidence="6" type="primary">LOC115621181</name>
</gene>
<dbReference type="GeneID" id="115621181"/>
<feature type="compositionally biased region" description="Acidic residues" evidence="3">
    <location>
        <begin position="37"/>
        <end position="72"/>
    </location>
</feature>
<proteinExistence type="inferred from homology"/>
<feature type="compositionally biased region" description="Basic residues" evidence="3">
    <location>
        <begin position="105"/>
        <end position="114"/>
    </location>
</feature>
<keyword evidence="5" id="KW-1185">Reference proteome</keyword>
<feature type="region of interest" description="Disordered" evidence="3">
    <location>
        <begin position="1"/>
        <end position="114"/>
    </location>
</feature>
<dbReference type="SMART" id="SM00993">
    <property type="entry name" value="YL1_C"/>
    <property type="match status" value="1"/>
</dbReference>
<dbReference type="RefSeq" id="XP_030370614.1">
    <property type="nucleotide sequence ID" value="XM_030514754.1"/>
</dbReference>
<comment type="similarity">
    <text evidence="1">Belongs to the VPS72/YL1 family.</text>
</comment>
<feature type="compositionally biased region" description="Basic and acidic residues" evidence="3">
    <location>
        <begin position="87"/>
        <end position="100"/>
    </location>
</feature>
<dbReference type="GO" id="GO:0005634">
    <property type="term" value="C:nucleus"/>
    <property type="evidence" value="ECO:0007669"/>
    <property type="project" value="TreeGrafter"/>
</dbReference>
<dbReference type="CTD" id="34516"/>
<dbReference type="OrthoDB" id="78296at2759"/>
<evidence type="ECO:0000256" key="2">
    <source>
        <dbReference type="ARBA" id="ARBA00020000"/>
    </source>
</evidence>
<evidence type="ECO:0000313" key="5">
    <source>
        <dbReference type="Proteomes" id="UP000504634"/>
    </source>
</evidence>
<dbReference type="Pfam" id="PF08265">
    <property type="entry name" value="YL1_C"/>
    <property type="match status" value="1"/>
</dbReference>
<reference evidence="6" key="1">
    <citation type="submission" date="2025-08" db="UniProtKB">
        <authorList>
            <consortium name="RefSeq"/>
        </authorList>
    </citation>
    <scope>IDENTIFICATION</scope>
    <source>
        <strain evidence="6">11010-0011.00</strain>
        <tissue evidence="6">Whole body</tissue>
    </source>
</reference>
<feature type="domain" description="Vps72/YL1 C-terminal" evidence="4">
    <location>
        <begin position="275"/>
        <end position="304"/>
    </location>
</feature>
<evidence type="ECO:0000259" key="4">
    <source>
        <dbReference type="SMART" id="SM00993"/>
    </source>
</evidence>
<organism evidence="5 6">
    <name type="scientific">Drosophila lebanonensis</name>
    <name type="common">Fruit fly</name>
    <name type="synonym">Scaptodrosophila lebanonensis</name>
    <dbReference type="NCBI Taxonomy" id="7225"/>
    <lineage>
        <taxon>Eukaryota</taxon>
        <taxon>Metazoa</taxon>
        <taxon>Ecdysozoa</taxon>
        <taxon>Arthropoda</taxon>
        <taxon>Hexapoda</taxon>
        <taxon>Insecta</taxon>
        <taxon>Pterygota</taxon>
        <taxon>Neoptera</taxon>
        <taxon>Endopterygota</taxon>
        <taxon>Diptera</taxon>
        <taxon>Brachycera</taxon>
        <taxon>Muscomorpha</taxon>
        <taxon>Ephydroidea</taxon>
        <taxon>Drosophilidae</taxon>
        <taxon>Scaptodrosophila</taxon>
    </lineage>
</organism>
<evidence type="ECO:0000313" key="6">
    <source>
        <dbReference type="RefSeq" id="XP_030370614.1"/>
    </source>
</evidence>
<dbReference type="Pfam" id="PF05764">
    <property type="entry name" value="YL1"/>
    <property type="match status" value="1"/>
</dbReference>
<name>A0A6J2T3P8_DROLE</name>
<dbReference type="InterPro" id="IPR046757">
    <property type="entry name" value="YL1_N"/>
</dbReference>
<dbReference type="InterPro" id="IPR013272">
    <property type="entry name" value="Vps72/YL1_C"/>
</dbReference>